<reference evidence="3 4" key="1">
    <citation type="submission" date="2016-09" db="EMBL/GenBank/DDBJ databases">
        <title>Desulfuribacillus arsenicus sp. nov., an obligately anaerobic, dissimilatory arsenic- and antimonate-reducing bacterium isolated from anoxic sediments.</title>
        <authorList>
            <person name="Abin C.A."/>
            <person name="Hollibaugh J.T."/>
        </authorList>
    </citation>
    <scope>NUCLEOTIDE SEQUENCE [LARGE SCALE GENOMIC DNA]</scope>
    <source>
        <strain evidence="3 4">MLFW-2</strain>
    </source>
</reference>
<protein>
    <recommendedName>
        <fullName evidence="2">Cytoskeleton protein RodZ-like C-terminal domain-containing protein</fullName>
    </recommendedName>
</protein>
<organism evidence="3 4">
    <name type="scientific">Desulfuribacillus stibiiarsenatis</name>
    <dbReference type="NCBI Taxonomy" id="1390249"/>
    <lineage>
        <taxon>Bacteria</taxon>
        <taxon>Bacillati</taxon>
        <taxon>Bacillota</taxon>
        <taxon>Desulfuribacillia</taxon>
        <taxon>Desulfuribacillales</taxon>
        <taxon>Desulfuribacillaceae</taxon>
        <taxon>Desulfuribacillus</taxon>
    </lineage>
</organism>
<dbReference type="RefSeq" id="WP_069701968.1">
    <property type="nucleotide sequence ID" value="NZ_MJAT01000012.1"/>
</dbReference>
<keyword evidence="1" id="KW-1133">Transmembrane helix</keyword>
<keyword evidence="4" id="KW-1185">Reference proteome</keyword>
<dbReference type="InterPro" id="IPR010982">
    <property type="entry name" value="Lambda_DNA-bd_dom_sf"/>
</dbReference>
<gene>
    <name evidence="3" type="ORF">BHU72_03685</name>
</gene>
<sequence>MSSIGEYLKSKRIETGLTIDDISNITKISTRYLQGIEDDDWSMMPGDFYAKGFIRSYAKALDVDISELLSESESFRDLSRTHKSQQSTFIAPRTSAPARAKRFGKLFSLTLVLLLVFAVILTIFYYVSTTELDTQDIDNNQLNPDTVIDPNQVSDLEPLREKDPITIPELSEEQPRPENVTITLTEQTQTSYTYQVNSAELSIKIEAINGTCWYEVRENDGRGRVLSTKSLTKGNAEEVNHNQNLWIRLGNPDAVNLFINETLLDKEASSSPRNFQLNIEKD</sequence>
<accession>A0A1E5L6W3</accession>
<name>A0A1E5L6W3_9FIRM</name>
<feature type="domain" description="Cytoskeleton protein RodZ-like C-terminal" evidence="2">
    <location>
        <begin position="209"/>
        <end position="268"/>
    </location>
</feature>
<dbReference type="OrthoDB" id="9797543at2"/>
<dbReference type="AlphaFoldDB" id="A0A1E5L6W3"/>
<dbReference type="SUPFAM" id="SSF47413">
    <property type="entry name" value="lambda repressor-like DNA-binding domains"/>
    <property type="match status" value="1"/>
</dbReference>
<feature type="transmembrane region" description="Helical" evidence="1">
    <location>
        <begin position="106"/>
        <end position="127"/>
    </location>
</feature>
<dbReference type="CDD" id="cd00093">
    <property type="entry name" value="HTH_XRE"/>
    <property type="match status" value="1"/>
</dbReference>
<proteinExistence type="predicted"/>
<dbReference type="Pfam" id="PF13413">
    <property type="entry name" value="HTH_25"/>
    <property type="match status" value="1"/>
</dbReference>
<dbReference type="STRING" id="1390249.BHU72_03685"/>
<dbReference type="InterPro" id="IPR025194">
    <property type="entry name" value="RodZ-like_C"/>
</dbReference>
<keyword evidence="1" id="KW-0812">Transmembrane</keyword>
<evidence type="ECO:0000259" key="2">
    <source>
        <dbReference type="Pfam" id="PF13464"/>
    </source>
</evidence>
<evidence type="ECO:0000313" key="3">
    <source>
        <dbReference type="EMBL" id="OEH85885.1"/>
    </source>
</evidence>
<dbReference type="EMBL" id="MJAT01000012">
    <property type="protein sequence ID" value="OEH85885.1"/>
    <property type="molecule type" value="Genomic_DNA"/>
</dbReference>
<evidence type="ECO:0000313" key="4">
    <source>
        <dbReference type="Proteomes" id="UP000095255"/>
    </source>
</evidence>
<dbReference type="Pfam" id="PF13464">
    <property type="entry name" value="RodZ_C"/>
    <property type="match status" value="1"/>
</dbReference>
<dbReference type="InterPro" id="IPR001387">
    <property type="entry name" value="Cro/C1-type_HTH"/>
</dbReference>
<dbReference type="Gene3D" id="1.10.260.40">
    <property type="entry name" value="lambda repressor-like DNA-binding domains"/>
    <property type="match status" value="1"/>
</dbReference>
<dbReference type="PANTHER" id="PTHR34475">
    <property type="match status" value="1"/>
</dbReference>
<dbReference type="PANTHER" id="PTHR34475:SF1">
    <property type="entry name" value="CYTOSKELETON PROTEIN RODZ"/>
    <property type="match status" value="1"/>
</dbReference>
<keyword evidence="1" id="KW-0472">Membrane</keyword>
<dbReference type="InterPro" id="IPR050400">
    <property type="entry name" value="Bact_Cytoskel_RodZ"/>
</dbReference>
<dbReference type="Proteomes" id="UP000095255">
    <property type="component" value="Unassembled WGS sequence"/>
</dbReference>
<dbReference type="GO" id="GO:0003677">
    <property type="term" value="F:DNA binding"/>
    <property type="evidence" value="ECO:0007669"/>
    <property type="project" value="InterPro"/>
</dbReference>
<evidence type="ECO:0000256" key="1">
    <source>
        <dbReference type="SAM" id="Phobius"/>
    </source>
</evidence>
<comment type="caution">
    <text evidence="3">The sequence shown here is derived from an EMBL/GenBank/DDBJ whole genome shotgun (WGS) entry which is preliminary data.</text>
</comment>